<gene>
    <name evidence="3" type="ORF">CK623_03305</name>
    <name evidence="2" type="ORF">CK625_01450</name>
</gene>
<accession>A0A2A2ASX2</accession>
<reference evidence="4 5" key="1">
    <citation type="submission" date="2017-08" db="EMBL/GenBank/DDBJ databases">
        <title>WGS of Clinical strains of the CDC Group NO-1 linked to zoonotic infections in humans.</title>
        <authorList>
            <person name="Bernier A.-M."/>
            <person name="Bernard K."/>
        </authorList>
    </citation>
    <scope>NUCLEOTIDE SEQUENCE [LARGE SCALE GENOMIC DNA]</scope>
    <source>
        <strain evidence="2 4">NML00-0135</strain>
        <strain evidence="3 5">NML79-0751</strain>
    </source>
</reference>
<evidence type="ECO:0000313" key="2">
    <source>
        <dbReference type="EMBL" id="PAT38202.1"/>
    </source>
</evidence>
<dbReference type="GO" id="GO:0016747">
    <property type="term" value="F:acyltransferase activity, transferring groups other than amino-acyl groups"/>
    <property type="evidence" value="ECO:0007669"/>
    <property type="project" value="InterPro"/>
</dbReference>
<dbReference type="Proteomes" id="UP000218644">
    <property type="component" value="Unassembled WGS sequence"/>
</dbReference>
<dbReference type="PANTHER" id="PTHR43792:SF1">
    <property type="entry name" value="N-ACETYLTRANSFERASE DOMAIN-CONTAINING PROTEIN"/>
    <property type="match status" value="1"/>
</dbReference>
<evidence type="ECO:0000313" key="3">
    <source>
        <dbReference type="EMBL" id="PAT40828.1"/>
    </source>
</evidence>
<dbReference type="InterPro" id="IPR016181">
    <property type="entry name" value="Acyl_CoA_acyltransferase"/>
</dbReference>
<dbReference type="EMBL" id="NSJD01000003">
    <property type="protein sequence ID" value="PAT40828.1"/>
    <property type="molecule type" value="Genomic_DNA"/>
</dbReference>
<dbReference type="InterPro" id="IPR051531">
    <property type="entry name" value="N-acetyltransferase"/>
</dbReference>
<protein>
    <submittedName>
        <fullName evidence="3">GNAT family N-acetyltransferase</fullName>
    </submittedName>
</protein>
<name>A0A2A2ASX2_9BURK</name>
<dbReference type="PANTHER" id="PTHR43792">
    <property type="entry name" value="GNAT FAMILY, PUTATIVE (AFU_ORTHOLOGUE AFUA_3G00765)-RELATED-RELATED"/>
    <property type="match status" value="1"/>
</dbReference>
<dbReference type="Pfam" id="PF13302">
    <property type="entry name" value="Acetyltransf_3"/>
    <property type="match status" value="1"/>
</dbReference>
<evidence type="ECO:0000313" key="4">
    <source>
        <dbReference type="Proteomes" id="UP000218054"/>
    </source>
</evidence>
<proteinExistence type="predicted"/>
<dbReference type="EMBL" id="NSJB01000001">
    <property type="protein sequence ID" value="PAT38202.1"/>
    <property type="molecule type" value="Genomic_DNA"/>
</dbReference>
<evidence type="ECO:0000313" key="5">
    <source>
        <dbReference type="Proteomes" id="UP000218644"/>
    </source>
</evidence>
<comment type="caution">
    <text evidence="3">The sequence shown here is derived from an EMBL/GenBank/DDBJ whole genome shotgun (WGS) entry which is preliminary data.</text>
</comment>
<keyword evidence="4" id="KW-1185">Reference proteome</keyword>
<keyword evidence="3" id="KW-0808">Transferase</keyword>
<dbReference type="AlphaFoldDB" id="A0A2A2ASX2"/>
<accession>A0A2A2AKG3</accession>
<organism evidence="3 5">
    <name type="scientific">Vandammella animalimorsus</name>
    <dbReference type="NCBI Taxonomy" id="2029117"/>
    <lineage>
        <taxon>Bacteria</taxon>
        <taxon>Pseudomonadati</taxon>
        <taxon>Pseudomonadota</taxon>
        <taxon>Betaproteobacteria</taxon>
        <taxon>Burkholderiales</taxon>
        <taxon>Comamonadaceae</taxon>
        <taxon>Vandammella</taxon>
    </lineage>
</organism>
<evidence type="ECO:0000259" key="1">
    <source>
        <dbReference type="PROSITE" id="PS51186"/>
    </source>
</evidence>
<dbReference type="PROSITE" id="PS51186">
    <property type="entry name" value="GNAT"/>
    <property type="match status" value="1"/>
</dbReference>
<dbReference type="Gene3D" id="3.40.630.30">
    <property type="match status" value="1"/>
</dbReference>
<dbReference type="SUPFAM" id="SSF55729">
    <property type="entry name" value="Acyl-CoA N-acyltransferases (Nat)"/>
    <property type="match status" value="1"/>
</dbReference>
<dbReference type="Proteomes" id="UP000218054">
    <property type="component" value="Unassembled WGS sequence"/>
</dbReference>
<sequence length="162" mass="17996">MPLVMRKFSAADFADYFRLVGNAQVMAMITERALPEDEARAEYAKLLENNGWHPAFGHFKLFDENGAFLGLGKLALERPDGRAAELGYMLLPEYWGQGIGNRVAAQLLAVANAQAPRLERLFAIIDPANIASRKILLRHGFVHQAFQDFDGLPGEVLQRTLG</sequence>
<dbReference type="InterPro" id="IPR000182">
    <property type="entry name" value="GNAT_dom"/>
</dbReference>
<feature type="domain" description="N-acetyltransferase" evidence="1">
    <location>
        <begin position="3"/>
        <end position="162"/>
    </location>
</feature>